<organism evidence="1">
    <name type="scientific">Candidatus Kentrum sp. FW</name>
    <dbReference type="NCBI Taxonomy" id="2126338"/>
    <lineage>
        <taxon>Bacteria</taxon>
        <taxon>Pseudomonadati</taxon>
        <taxon>Pseudomonadota</taxon>
        <taxon>Gammaproteobacteria</taxon>
        <taxon>Candidatus Kentrum</taxon>
    </lineage>
</organism>
<gene>
    <name evidence="1" type="ORF">BECKFW1821A_GA0114235_11741</name>
</gene>
<evidence type="ECO:0000313" key="1">
    <source>
        <dbReference type="EMBL" id="VFJ64518.1"/>
    </source>
</evidence>
<proteinExistence type="predicted"/>
<reference evidence="1" key="1">
    <citation type="submission" date="2019-02" db="EMBL/GenBank/DDBJ databases">
        <authorList>
            <person name="Gruber-Vodicka R. H."/>
            <person name="Seah K. B. B."/>
        </authorList>
    </citation>
    <scope>NUCLEOTIDE SEQUENCE</scope>
    <source>
        <strain evidence="1">BECK_BZ15</strain>
    </source>
</reference>
<dbReference type="EMBL" id="CAADEW010000174">
    <property type="protein sequence ID" value="VFJ64518.1"/>
    <property type="molecule type" value="Genomic_DNA"/>
</dbReference>
<dbReference type="AlphaFoldDB" id="A0A450TCE0"/>
<accession>A0A450TCE0</accession>
<sequence length="33" mass="3817">MDTTKKGDELEEQAFAVLESQIDEDRFLDVSEK</sequence>
<protein>
    <submittedName>
        <fullName evidence="1">Uncharacterized protein</fullName>
    </submittedName>
</protein>
<name>A0A450TCE0_9GAMM</name>